<dbReference type="Pfam" id="PF00563">
    <property type="entry name" value="EAL"/>
    <property type="match status" value="1"/>
</dbReference>
<dbReference type="InterPro" id="IPR043128">
    <property type="entry name" value="Rev_trsase/Diguanyl_cyclase"/>
</dbReference>
<dbReference type="InterPro" id="IPR035919">
    <property type="entry name" value="EAL_sf"/>
</dbReference>
<reference evidence="6" key="1">
    <citation type="journal article" date="2019" name="Int. J. Syst. Evol. Microbiol.">
        <title>The Global Catalogue of Microorganisms (GCM) 10K type strain sequencing project: providing services to taxonomists for standard genome sequencing and annotation.</title>
        <authorList>
            <consortium name="The Broad Institute Genomics Platform"/>
            <consortium name="The Broad Institute Genome Sequencing Center for Infectious Disease"/>
            <person name="Wu L."/>
            <person name="Ma J."/>
        </authorList>
    </citation>
    <scope>NUCLEOTIDE SEQUENCE [LARGE SCALE GENOMIC DNA]</scope>
    <source>
        <strain evidence="6">JCM 12165</strain>
    </source>
</reference>
<comment type="caution">
    <text evidence="5">The sequence shown here is derived from an EMBL/GenBank/DDBJ whole genome shotgun (WGS) entry which is preliminary data.</text>
</comment>
<dbReference type="Proteomes" id="UP001597145">
    <property type="component" value="Unassembled WGS sequence"/>
</dbReference>
<dbReference type="InterPro" id="IPR013656">
    <property type="entry name" value="PAS_4"/>
</dbReference>
<evidence type="ECO:0000259" key="2">
    <source>
        <dbReference type="PROSITE" id="PS50113"/>
    </source>
</evidence>
<dbReference type="SUPFAM" id="SSF55073">
    <property type="entry name" value="Nucleotide cyclase"/>
    <property type="match status" value="1"/>
</dbReference>
<dbReference type="InterPro" id="IPR000160">
    <property type="entry name" value="GGDEF_dom"/>
</dbReference>
<evidence type="ECO:0000259" key="4">
    <source>
        <dbReference type="PROSITE" id="PS50887"/>
    </source>
</evidence>
<feature type="domain" description="GGDEF" evidence="4">
    <location>
        <begin position="474"/>
        <end position="609"/>
    </location>
</feature>
<dbReference type="SMART" id="SM00052">
    <property type="entry name" value="EAL"/>
    <property type="match status" value="1"/>
</dbReference>
<dbReference type="InterPro" id="IPR029787">
    <property type="entry name" value="Nucleotide_cyclase"/>
</dbReference>
<dbReference type="PROSITE" id="PS50887">
    <property type="entry name" value="GGDEF"/>
    <property type="match status" value="1"/>
</dbReference>
<dbReference type="PANTHER" id="PTHR44757">
    <property type="entry name" value="DIGUANYLATE CYCLASE DGCP"/>
    <property type="match status" value="1"/>
</dbReference>
<dbReference type="Gene3D" id="3.30.450.20">
    <property type="entry name" value="PAS domain"/>
    <property type="match status" value="1"/>
</dbReference>
<sequence length="882" mass="93458">MIRTDLRRSRQAVFGADVHPQAALFASRVARAVSETAAPVDGERTAPAAGPPDAVGQGPRVPTAFRDALLGNGVHPPPYRAPQPVAPRQAPDAFPLPAVPALVCDREERVVRVNAAFVRLAGRENGDRPVLGLRIPHLVAGPDTDARLMRPDGSAVRVRVVRWPLAAAELTAVVLVELDSAPAPSAAPVVDPGWTCELERLARVGTWTYDLATATLKRSETLDELYRSVGVDPDGSGRVPLEGHQVAQLSDDLRIGAPVGDHHIELQLPGDRMLSCRAEVERAEDGTPVRLVGVVHDISADRIAQRMVERSGQRFADLMALLPGGVALLDPTGRVVDANAGLCRLLDIPLERLRGMAAEVLSVPQLDMAGLGGPAKLPGWLRPVPPGARHGYRVDAVPLLRGDGTTVWCEVAVSATSADDGGWFWLVVCTDISDRRRAAELLRSAGTVDELTRLPNRAACLEMVDRLLAGPTGDRVAVVCGDLDDFARVNSSLGHDAGDDLLVSLAGRLQRELPVGCTAARLGADEFVVICIDHTEVGGPDLLARTVADLLRTTLTVHGRPVQMTATVGLATPVPTGDVRAADLLRFAEAAMLDAKRRQSRGGIGMATDGVVSSATRVLEVEAELRAAIAGDGLVLDYQPVVGPDGTVLSAEALVRWRHPERGLIPPGDFLPVAQRSGLLRDLDLWVLRTAVREAAGWPEHRGRRPALAVNLAGLLPGDADFLSVVSDAVAEAGLPWDQLVLELVETSLVALPAHALAAMAELTERGVRFAVDDFGTGYSSLARLKELPAQTVKIDRAFVTGIADDPADFAVARAVVDMARAMGRTTVAEGVETAEQFHVLRGIGVDAYQGWLFSRPVPAGRLREILAGGRLATPASSAGGP</sequence>
<dbReference type="PROSITE" id="PS50883">
    <property type="entry name" value="EAL"/>
    <property type="match status" value="1"/>
</dbReference>
<name>A0ABW4FFM3_9PSEU</name>
<dbReference type="InterPro" id="IPR052155">
    <property type="entry name" value="Biofilm_reg_signaling"/>
</dbReference>
<evidence type="ECO:0000256" key="1">
    <source>
        <dbReference type="SAM" id="MobiDB-lite"/>
    </source>
</evidence>
<gene>
    <name evidence="5" type="ORF">ACFSCY_03700</name>
</gene>
<dbReference type="PROSITE" id="PS50113">
    <property type="entry name" value="PAC"/>
    <property type="match status" value="1"/>
</dbReference>
<dbReference type="InterPro" id="IPR001633">
    <property type="entry name" value="EAL_dom"/>
</dbReference>
<dbReference type="CDD" id="cd01948">
    <property type="entry name" value="EAL"/>
    <property type="match status" value="1"/>
</dbReference>
<feature type="domain" description="PAC" evidence="2">
    <location>
        <begin position="393"/>
        <end position="444"/>
    </location>
</feature>
<proteinExistence type="predicted"/>
<dbReference type="Pfam" id="PF08448">
    <property type="entry name" value="PAS_4"/>
    <property type="match status" value="1"/>
</dbReference>
<dbReference type="NCBIfam" id="TIGR00254">
    <property type="entry name" value="GGDEF"/>
    <property type="match status" value="1"/>
</dbReference>
<dbReference type="EMBL" id="JBHUCP010000003">
    <property type="protein sequence ID" value="MFD1528536.1"/>
    <property type="molecule type" value="Genomic_DNA"/>
</dbReference>
<dbReference type="Gene3D" id="3.20.20.450">
    <property type="entry name" value="EAL domain"/>
    <property type="match status" value="1"/>
</dbReference>
<evidence type="ECO:0000259" key="3">
    <source>
        <dbReference type="PROSITE" id="PS50883"/>
    </source>
</evidence>
<dbReference type="CDD" id="cd01949">
    <property type="entry name" value="GGDEF"/>
    <property type="match status" value="1"/>
</dbReference>
<organism evidence="5 6">
    <name type="scientific">Pseudonocardia aurantiaca</name>
    <dbReference type="NCBI Taxonomy" id="75290"/>
    <lineage>
        <taxon>Bacteria</taxon>
        <taxon>Bacillati</taxon>
        <taxon>Actinomycetota</taxon>
        <taxon>Actinomycetes</taxon>
        <taxon>Pseudonocardiales</taxon>
        <taxon>Pseudonocardiaceae</taxon>
        <taxon>Pseudonocardia</taxon>
    </lineage>
</organism>
<dbReference type="InterPro" id="IPR035965">
    <property type="entry name" value="PAS-like_dom_sf"/>
</dbReference>
<keyword evidence="6" id="KW-1185">Reference proteome</keyword>
<dbReference type="SMART" id="SM00267">
    <property type="entry name" value="GGDEF"/>
    <property type="match status" value="1"/>
</dbReference>
<protein>
    <submittedName>
        <fullName evidence="5">Bifunctional diguanylate cyclase/phosphodiesterase</fullName>
    </submittedName>
</protein>
<feature type="domain" description="EAL" evidence="3">
    <location>
        <begin position="618"/>
        <end position="871"/>
    </location>
</feature>
<evidence type="ECO:0000313" key="5">
    <source>
        <dbReference type="EMBL" id="MFD1528536.1"/>
    </source>
</evidence>
<dbReference type="SUPFAM" id="SSF55785">
    <property type="entry name" value="PYP-like sensor domain (PAS domain)"/>
    <property type="match status" value="1"/>
</dbReference>
<accession>A0ABW4FFM3</accession>
<feature type="region of interest" description="Disordered" evidence="1">
    <location>
        <begin position="36"/>
        <end position="59"/>
    </location>
</feature>
<dbReference type="Gene3D" id="3.30.70.270">
    <property type="match status" value="1"/>
</dbReference>
<dbReference type="InterPro" id="IPR000700">
    <property type="entry name" value="PAS-assoc_C"/>
</dbReference>
<dbReference type="RefSeq" id="WP_343969556.1">
    <property type="nucleotide sequence ID" value="NZ_BAAAJG010000001.1"/>
</dbReference>
<dbReference type="PANTHER" id="PTHR44757:SF2">
    <property type="entry name" value="BIOFILM ARCHITECTURE MAINTENANCE PROTEIN MBAA"/>
    <property type="match status" value="1"/>
</dbReference>
<evidence type="ECO:0000313" key="6">
    <source>
        <dbReference type="Proteomes" id="UP001597145"/>
    </source>
</evidence>
<dbReference type="SUPFAM" id="SSF141868">
    <property type="entry name" value="EAL domain-like"/>
    <property type="match status" value="1"/>
</dbReference>
<dbReference type="Pfam" id="PF00990">
    <property type="entry name" value="GGDEF"/>
    <property type="match status" value="1"/>
</dbReference>